<dbReference type="EMBL" id="POTC01000016">
    <property type="protein sequence ID" value="POF62825.1"/>
    <property type="molecule type" value="Genomic_DNA"/>
</dbReference>
<dbReference type="CDD" id="cd00093">
    <property type="entry name" value="HTH_XRE"/>
    <property type="match status" value="1"/>
</dbReference>
<gene>
    <name evidence="2" type="ORF">KMAL_15480</name>
</gene>
<dbReference type="InterPro" id="IPR010982">
    <property type="entry name" value="Lambda_DNA-bd_dom_sf"/>
</dbReference>
<keyword evidence="3" id="KW-1185">Reference proteome</keyword>
<dbReference type="Pfam" id="PF01381">
    <property type="entry name" value="HTH_3"/>
    <property type="match status" value="1"/>
</dbReference>
<dbReference type="Gene3D" id="1.10.260.40">
    <property type="entry name" value="lambda repressor-like DNA-binding domains"/>
    <property type="match status" value="1"/>
</dbReference>
<dbReference type="Proteomes" id="UP000237344">
    <property type="component" value="Unassembled WGS sequence"/>
</dbReference>
<evidence type="ECO:0000313" key="3">
    <source>
        <dbReference type="Proteomes" id="UP000237344"/>
    </source>
</evidence>
<dbReference type="PROSITE" id="PS50943">
    <property type="entry name" value="HTH_CROC1"/>
    <property type="match status" value="1"/>
</dbReference>
<dbReference type="AlphaFoldDB" id="A0A2S3W1R4"/>
<dbReference type="InterPro" id="IPR001387">
    <property type="entry name" value="Cro/C1-type_HTH"/>
</dbReference>
<sequence>MTTAGLRAPFAGGGVLPFIGFDMAPRILLQPGQIWAPDDPRLPRRRIVDLSEGVLAYGLMAHAARHDGTSCENDAHAVSQSHFRRWIRESRATLSGQAIARAAPAIELAKKVATLRKACGMSQSELAAAMGLSRSAIAALETGRTSSANRHLPKLAQLFEVPLELFLGGMVEQAMTMDLSPDERDLIDLYRRLPTERKMEVQKYAERRARR</sequence>
<dbReference type="SUPFAM" id="SSF47413">
    <property type="entry name" value="lambda repressor-like DNA-binding domains"/>
    <property type="match status" value="1"/>
</dbReference>
<comment type="caution">
    <text evidence="2">The sequence shown here is derived from an EMBL/GenBank/DDBJ whole genome shotgun (WGS) entry which is preliminary data.</text>
</comment>
<dbReference type="GO" id="GO:0003677">
    <property type="term" value="F:DNA binding"/>
    <property type="evidence" value="ECO:0007669"/>
    <property type="project" value="InterPro"/>
</dbReference>
<reference evidence="2 3" key="1">
    <citation type="submission" date="2018-01" db="EMBL/GenBank/DDBJ databases">
        <title>Draft Genome Sequence of Komagataeibacter maltaceti LMG 1529, a Vinegar Producing Acetic Acid Bacterium Isolated from Malt Vinegar Brewery Acetifiers.</title>
        <authorList>
            <person name="Zhang Q."/>
            <person name="Hollensteiner J."/>
            <person name="Poehlein A."/>
            <person name="Daniel R."/>
        </authorList>
    </citation>
    <scope>NUCLEOTIDE SEQUENCE [LARGE SCALE GENOMIC DNA]</scope>
    <source>
        <strain evidence="2 3">LMG 1529</strain>
    </source>
</reference>
<organism evidence="2 3">
    <name type="scientific">Novacetimonas maltaceti</name>
    <dbReference type="NCBI Taxonomy" id="1203393"/>
    <lineage>
        <taxon>Bacteria</taxon>
        <taxon>Pseudomonadati</taxon>
        <taxon>Pseudomonadota</taxon>
        <taxon>Alphaproteobacteria</taxon>
        <taxon>Acetobacterales</taxon>
        <taxon>Acetobacteraceae</taxon>
        <taxon>Novacetimonas</taxon>
    </lineage>
</organism>
<dbReference type="SMART" id="SM00530">
    <property type="entry name" value="HTH_XRE"/>
    <property type="match status" value="1"/>
</dbReference>
<proteinExistence type="predicted"/>
<evidence type="ECO:0000313" key="2">
    <source>
        <dbReference type="EMBL" id="POF62825.1"/>
    </source>
</evidence>
<name>A0A2S3W1R4_9PROT</name>
<feature type="domain" description="HTH cro/C1-type" evidence="1">
    <location>
        <begin position="112"/>
        <end position="166"/>
    </location>
</feature>
<protein>
    <recommendedName>
        <fullName evidence="1">HTH cro/C1-type domain-containing protein</fullName>
    </recommendedName>
</protein>
<accession>A0A2S3W1R4</accession>
<evidence type="ECO:0000259" key="1">
    <source>
        <dbReference type="PROSITE" id="PS50943"/>
    </source>
</evidence>